<accession>A0A409X1X2</accession>
<feature type="compositionally biased region" description="Polar residues" evidence="1">
    <location>
        <begin position="200"/>
        <end position="209"/>
    </location>
</feature>
<keyword evidence="3" id="KW-1185">Reference proteome</keyword>
<evidence type="ECO:0000256" key="1">
    <source>
        <dbReference type="SAM" id="MobiDB-lite"/>
    </source>
</evidence>
<gene>
    <name evidence="2" type="ORF">CVT25_014059</name>
</gene>
<feature type="non-terminal residue" evidence="2">
    <location>
        <position position="1"/>
    </location>
</feature>
<feature type="compositionally biased region" description="Low complexity" evidence="1">
    <location>
        <begin position="210"/>
        <end position="262"/>
    </location>
</feature>
<dbReference type="InParanoid" id="A0A409X1X2"/>
<dbReference type="OrthoDB" id="2527908at2759"/>
<proteinExistence type="predicted"/>
<comment type="caution">
    <text evidence="2">The sequence shown here is derived from an EMBL/GenBank/DDBJ whole genome shotgun (WGS) entry which is preliminary data.</text>
</comment>
<protein>
    <submittedName>
        <fullName evidence="2">Uncharacterized protein</fullName>
    </submittedName>
</protein>
<feature type="region of interest" description="Disordered" evidence="1">
    <location>
        <begin position="197"/>
        <end position="262"/>
    </location>
</feature>
<name>A0A409X1X2_PSICY</name>
<dbReference type="AlphaFoldDB" id="A0A409X1X2"/>
<organism evidence="2 3">
    <name type="scientific">Psilocybe cyanescens</name>
    <dbReference type="NCBI Taxonomy" id="93625"/>
    <lineage>
        <taxon>Eukaryota</taxon>
        <taxon>Fungi</taxon>
        <taxon>Dikarya</taxon>
        <taxon>Basidiomycota</taxon>
        <taxon>Agaricomycotina</taxon>
        <taxon>Agaricomycetes</taxon>
        <taxon>Agaricomycetidae</taxon>
        <taxon>Agaricales</taxon>
        <taxon>Agaricineae</taxon>
        <taxon>Strophariaceae</taxon>
        <taxon>Psilocybe</taxon>
    </lineage>
</organism>
<dbReference type="EMBL" id="NHYD01002828">
    <property type="protein sequence ID" value="PPQ84707.1"/>
    <property type="molecule type" value="Genomic_DNA"/>
</dbReference>
<sequence length="288" mass="28820">SIQTTIPACTRLPIDITSFDTTTNSTKGTPPYYMIALAIDGTPSTTLIGTSDTGVDYTVTYPVGTRLLLSVADSKGSPGGTYAPVTVTAGTSSSCIITPSTSPTFTVTSNVTSDLSTCEPVRLSISGGVSPYHLTLAADNAPSVTNDTLPEGNNIYTYISRASPGGQLVAAISDSTGRWASGTPIFNTKGSADTACPGLVSSSTKGTVQPPSSGSNSSVSTPPGSSSSTSDTPLPSSSSSSSTNSAPSDTPNNNTGGNDTSGEVLNSKARNIGIILGVSMSVALLVAI</sequence>
<reference evidence="2 3" key="1">
    <citation type="journal article" date="2018" name="Evol. Lett.">
        <title>Horizontal gene cluster transfer increased hallucinogenic mushroom diversity.</title>
        <authorList>
            <person name="Reynolds H.T."/>
            <person name="Vijayakumar V."/>
            <person name="Gluck-Thaler E."/>
            <person name="Korotkin H.B."/>
            <person name="Matheny P.B."/>
            <person name="Slot J.C."/>
        </authorList>
    </citation>
    <scope>NUCLEOTIDE SEQUENCE [LARGE SCALE GENOMIC DNA]</scope>
    <source>
        <strain evidence="2 3">2631</strain>
    </source>
</reference>
<evidence type="ECO:0000313" key="2">
    <source>
        <dbReference type="EMBL" id="PPQ84707.1"/>
    </source>
</evidence>
<dbReference type="Proteomes" id="UP000283269">
    <property type="component" value="Unassembled WGS sequence"/>
</dbReference>
<evidence type="ECO:0000313" key="3">
    <source>
        <dbReference type="Proteomes" id="UP000283269"/>
    </source>
</evidence>